<evidence type="ECO:0008006" key="9">
    <source>
        <dbReference type="Google" id="ProtNLM"/>
    </source>
</evidence>
<keyword evidence="3" id="KW-0539">Nucleus</keyword>
<sequence length="1128" mass="125226">MADQFNGLDNSSILYQNTDDLLSHSILTPFSEQKFDLIGTKADDAPYQYEGYDSLGIYDHYDDSGPSSVHFGDGIESSEPSGNHTGSNNNIVSGDMRANELHDMPGVAGVSLPSSNSHEPTLQHIHINGSRASPSKSNAQEANSPHASKTDTMSISKHHEKPMLDSIVVRGSAITPESSDSPKPVSTRKRKISDITPKKATEEFRAKTSIPEHLTWMEYARQGILAAYSSRLNPYALHPGEYSLLREHITRPQVTIYLNIRNGILRLWHRNPMVGVTRSEAAGCCKDSRYFGLAQVAYDWLMRNGYINFGCVEMQNTAQSIPRQKAKGGRRRTIVVIGAGMSGLGCARHLEGLIAHYGEKFTSNGERPPKIIVLEGRNRLGGRVYSHPFQKQARGTLPAGLRCTVEMGAQIITGFEHGNPMNAIVRGQLGLPYHALRDNSILYDYDGRMVDKRRDIMVERLYNDVLERAAVYRNKLPTVRTVQGDEKLIRFGQDPKEAAEHDSELISSLEDAGVEVTVTDGNPVSTNKSNDNAAAGVVKEGGRSYQLAGSAAHRPAAEAARILGWDLLKDVNPNQTLDLDSVINASHRPTLGETMDEGIRQYQEMLGLTPQDLRLFNWHHANLEYANAANVNQLSLGGWDQDIGNEFEGEHTEIIGGYSQVPRGLYRLPSPLDVRFKHAVKSIKYRTSTSSPSSAAVVVECRNGEKIEADEVVLTVPLGVLKEEAITFSPPLPDWKSDCIKRMGFGLLNKVVLVYESVFWDDDRDMFGLLNTSDDPLNQKSYAKDRGRFYLFWNRTKQSGRPTLVALLAGTSAYSAEETDNESLVREATARLAKIFAPVKVPEPSEAFVTRWKRDEFARGSYSYVGPDTIAGDYDVMAKPVGPIHFAGEATCGTHPATVHGAYISGLRAASDVMTSLLGPINFATPLVPRGPVKVKSEPAANSSPFPGAKKQKGYVDIWEPILPPPDPSAEATLESEVEEYEARLISAIFAELGDRPIKPEKGAANPYLMYQDDEWYNIKSRLEQQTGRKPTRNEVRVVLGAEWRNLPEEKKKPYMERSIIQRNSQMEKMAEYNEKSRTWDQEAARIRREFMLKDPPSQRVKEKLEGRSIIEFGGGGNRIGRKVTDLK</sequence>
<dbReference type="PROSITE" id="PS50934">
    <property type="entry name" value="SWIRM"/>
    <property type="match status" value="1"/>
</dbReference>
<dbReference type="RefSeq" id="XP_016213949.1">
    <property type="nucleotide sequence ID" value="XM_016358331.1"/>
</dbReference>
<dbReference type="Gene3D" id="3.50.50.60">
    <property type="entry name" value="FAD/NAD(P)-binding domain"/>
    <property type="match status" value="2"/>
</dbReference>
<dbReference type="PROSITE" id="PS50118">
    <property type="entry name" value="HMG_BOX_2"/>
    <property type="match status" value="1"/>
</dbReference>
<dbReference type="InterPro" id="IPR002937">
    <property type="entry name" value="Amino_oxidase"/>
</dbReference>
<dbReference type="Pfam" id="PF09011">
    <property type="entry name" value="HMG_box_2"/>
    <property type="match status" value="1"/>
</dbReference>
<name>A0A0D2AC48_9PEZI</name>
<dbReference type="SUPFAM" id="SSF51905">
    <property type="entry name" value="FAD/NAD(P)-binding domain"/>
    <property type="match status" value="1"/>
</dbReference>
<proteinExistence type="inferred from homology"/>
<keyword evidence="3" id="KW-0238">DNA-binding</keyword>
<dbReference type="FunFam" id="3.50.50.60:FF:000249">
    <property type="entry name" value="Lysine-specific histone demethylase Aof2"/>
    <property type="match status" value="1"/>
</dbReference>
<dbReference type="VEuPathDB" id="FungiDB:PV09_04897"/>
<dbReference type="SUPFAM" id="SSF46689">
    <property type="entry name" value="Homeodomain-like"/>
    <property type="match status" value="1"/>
</dbReference>
<feature type="compositionally biased region" description="Polar residues" evidence="4">
    <location>
        <begin position="130"/>
        <end position="155"/>
    </location>
</feature>
<dbReference type="AlphaFoldDB" id="A0A0D2AC48"/>
<dbReference type="Gene3D" id="1.10.10.10">
    <property type="entry name" value="Winged helix-like DNA-binding domain superfamily/Winged helix DNA-binding domain"/>
    <property type="match status" value="1"/>
</dbReference>
<dbReference type="GO" id="GO:0003682">
    <property type="term" value="F:chromatin binding"/>
    <property type="evidence" value="ECO:0007669"/>
    <property type="project" value="TreeGrafter"/>
</dbReference>
<evidence type="ECO:0000256" key="3">
    <source>
        <dbReference type="PROSITE-ProRule" id="PRU00267"/>
    </source>
</evidence>
<dbReference type="GO" id="GO:0050660">
    <property type="term" value="F:flavin adenine dinucleotide binding"/>
    <property type="evidence" value="ECO:0007669"/>
    <property type="project" value="TreeGrafter"/>
</dbReference>
<evidence type="ECO:0000259" key="6">
    <source>
        <dbReference type="PROSITE" id="PS50934"/>
    </source>
</evidence>
<protein>
    <recommendedName>
        <fullName evidence="9">SWIRM domain-containing protein</fullName>
    </recommendedName>
</protein>
<dbReference type="InterPro" id="IPR036188">
    <property type="entry name" value="FAD/NAD-bd_sf"/>
</dbReference>
<feature type="DNA-binding region" description="HMG box" evidence="3">
    <location>
        <begin position="1001"/>
        <end position="1074"/>
    </location>
</feature>
<organism evidence="7 8">
    <name type="scientific">Verruconis gallopava</name>
    <dbReference type="NCBI Taxonomy" id="253628"/>
    <lineage>
        <taxon>Eukaryota</taxon>
        <taxon>Fungi</taxon>
        <taxon>Dikarya</taxon>
        <taxon>Ascomycota</taxon>
        <taxon>Pezizomycotina</taxon>
        <taxon>Dothideomycetes</taxon>
        <taxon>Pleosporomycetidae</taxon>
        <taxon>Venturiales</taxon>
        <taxon>Sympoventuriaceae</taxon>
        <taxon>Verruconis</taxon>
    </lineage>
</organism>
<dbReference type="InterPro" id="IPR036388">
    <property type="entry name" value="WH-like_DNA-bd_sf"/>
</dbReference>
<dbReference type="EMBL" id="KN847542">
    <property type="protein sequence ID" value="KIW04080.1"/>
    <property type="molecule type" value="Genomic_DNA"/>
</dbReference>
<dbReference type="InterPro" id="IPR050281">
    <property type="entry name" value="Flavin_monoamine_oxidase"/>
</dbReference>
<dbReference type="GO" id="GO:0016491">
    <property type="term" value="F:oxidoreductase activity"/>
    <property type="evidence" value="ECO:0007669"/>
    <property type="project" value="UniProtKB-KW"/>
</dbReference>
<evidence type="ECO:0000313" key="8">
    <source>
        <dbReference type="Proteomes" id="UP000053259"/>
    </source>
</evidence>
<gene>
    <name evidence="7" type="ORF">PV09_04897</name>
</gene>
<dbReference type="HOGENOM" id="CLU_004498_1_2_1"/>
<dbReference type="SUPFAM" id="SSF47095">
    <property type="entry name" value="HMG-box"/>
    <property type="match status" value="1"/>
</dbReference>
<dbReference type="SUPFAM" id="SSF54373">
    <property type="entry name" value="FAD-linked reductases, C-terminal domain"/>
    <property type="match status" value="1"/>
</dbReference>
<reference evidence="7 8" key="1">
    <citation type="submission" date="2015-01" db="EMBL/GenBank/DDBJ databases">
        <title>The Genome Sequence of Ochroconis gallopava CBS43764.</title>
        <authorList>
            <consortium name="The Broad Institute Genomics Platform"/>
            <person name="Cuomo C."/>
            <person name="de Hoog S."/>
            <person name="Gorbushina A."/>
            <person name="Stielow B."/>
            <person name="Teixiera M."/>
            <person name="Abouelleil A."/>
            <person name="Chapman S.B."/>
            <person name="Priest M."/>
            <person name="Young S.K."/>
            <person name="Wortman J."/>
            <person name="Nusbaum C."/>
            <person name="Birren B."/>
        </authorList>
    </citation>
    <scope>NUCLEOTIDE SEQUENCE [LARGE SCALE GENOMIC DNA]</scope>
    <source>
        <strain evidence="7 8">CBS 43764</strain>
    </source>
</reference>
<evidence type="ECO:0000256" key="2">
    <source>
        <dbReference type="ARBA" id="ARBA00023002"/>
    </source>
</evidence>
<accession>A0A0D2AC48</accession>
<dbReference type="InParanoid" id="A0A0D2AC48"/>
<dbReference type="STRING" id="253628.A0A0D2AC48"/>
<dbReference type="Pfam" id="PF01593">
    <property type="entry name" value="Amino_oxidase"/>
    <property type="match status" value="2"/>
</dbReference>
<dbReference type="OrthoDB" id="9982100at2759"/>
<evidence type="ECO:0000256" key="1">
    <source>
        <dbReference type="ARBA" id="ARBA00005995"/>
    </source>
</evidence>
<dbReference type="InterPro" id="IPR009071">
    <property type="entry name" value="HMG_box_dom"/>
</dbReference>
<keyword evidence="8" id="KW-1185">Reference proteome</keyword>
<dbReference type="Pfam" id="PF04433">
    <property type="entry name" value="SWIRM"/>
    <property type="match status" value="1"/>
</dbReference>
<dbReference type="GO" id="GO:0003677">
    <property type="term" value="F:DNA binding"/>
    <property type="evidence" value="ECO:0007669"/>
    <property type="project" value="UniProtKB-UniRule"/>
</dbReference>
<feature type="domain" description="SWIRM" evidence="6">
    <location>
        <begin position="223"/>
        <end position="318"/>
    </location>
</feature>
<dbReference type="InterPro" id="IPR036910">
    <property type="entry name" value="HMG_box_dom_sf"/>
</dbReference>
<dbReference type="GeneID" id="27312870"/>
<evidence type="ECO:0000256" key="4">
    <source>
        <dbReference type="SAM" id="MobiDB-lite"/>
    </source>
</evidence>
<dbReference type="GO" id="GO:0010468">
    <property type="term" value="P:regulation of gene expression"/>
    <property type="evidence" value="ECO:0007669"/>
    <property type="project" value="UniProtKB-ARBA"/>
</dbReference>
<dbReference type="PANTHER" id="PTHR10742">
    <property type="entry name" value="FLAVIN MONOAMINE OXIDASE"/>
    <property type="match status" value="1"/>
</dbReference>
<feature type="region of interest" description="Disordered" evidence="4">
    <location>
        <begin position="128"/>
        <end position="155"/>
    </location>
</feature>
<comment type="similarity">
    <text evidence="1">Belongs to the flavin monoamine oxidase family.</text>
</comment>
<dbReference type="Gene3D" id="1.10.30.10">
    <property type="entry name" value="High mobility group box domain"/>
    <property type="match status" value="1"/>
</dbReference>
<evidence type="ECO:0000313" key="7">
    <source>
        <dbReference type="EMBL" id="KIW04080.1"/>
    </source>
</evidence>
<feature type="domain" description="HMG box" evidence="5">
    <location>
        <begin position="1001"/>
        <end position="1074"/>
    </location>
</feature>
<dbReference type="InterPro" id="IPR009057">
    <property type="entry name" value="Homeodomain-like_sf"/>
</dbReference>
<dbReference type="Proteomes" id="UP000053259">
    <property type="component" value="Unassembled WGS sequence"/>
</dbReference>
<dbReference type="PANTHER" id="PTHR10742:SF386">
    <property type="entry name" value="LYSINE-SPECIFIC HISTONE DEMETHYLASE 1A"/>
    <property type="match status" value="1"/>
</dbReference>
<dbReference type="FunFam" id="1.10.10.10:FF:000064">
    <property type="entry name" value="Lysine-specific histone demethylase 1A"/>
    <property type="match status" value="1"/>
</dbReference>
<evidence type="ECO:0000259" key="5">
    <source>
        <dbReference type="PROSITE" id="PS50118"/>
    </source>
</evidence>
<feature type="region of interest" description="Disordered" evidence="4">
    <location>
        <begin position="171"/>
        <end position="199"/>
    </location>
</feature>
<keyword evidence="2" id="KW-0560">Oxidoreductase</keyword>
<dbReference type="GO" id="GO:0005634">
    <property type="term" value="C:nucleus"/>
    <property type="evidence" value="ECO:0007669"/>
    <property type="project" value="UniProtKB-UniRule"/>
</dbReference>
<feature type="compositionally biased region" description="Polar residues" evidence="4">
    <location>
        <begin position="78"/>
        <end position="92"/>
    </location>
</feature>
<dbReference type="GO" id="GO:0006338">
    <property type="term" value="P:chromatin remodeling"/>
    <property type="evidence" value="ECO:0007669"/>
    <property type="project" value="TreeGrafter"/>
</dbReference>
<feature type="region of interest" description="Disordered" evidence="4">
    <location>
        <begin position="68"/>
        <end position="94"/>
    </location>
</feature>
<dbReference type="InterPro" id="IPR007526">
    <property type="entry name" value="SWIRM"/>
</dbReference>